<accession>A0A5B7IXU9</accession>
<dbReference type="Proteomes" id="UP000324222">
    <property type="component" value="Unassembled WGS sequence"/>
</dbReference>
<organism evidence="2 3">
    <name type="scientific">Portunus trituberculatus</name>
    <name type="common">Swimming crab</name>
    <name type="synonym">Neptunus trituberculatus</name>
    <dbReference type="NCBI Taxonomy" id="210409"/>
    <lineage>
        <taxon>Eukaryota</taxon>
        <taxon>Metazoa</taxon>
        <taxon>Ecdysozoa</taxon>
        <taxon>Arthropoda</taxon>
        <taxon>Crustacea</taxon>
        <taxon>Multicrustacea</taxon>
        <taxon>Malacostraca</taxon>
        <taxon>Eumalacostraca</taxon>
        <taxon>Eucarida</taxon>
        <taxon>Decapoda</taxon>
        <taxon>Pleocyemata</taxon>
        <taxon>Brachyura</taxon>
        <taxon>Eubrachyura</taxon>
        <taxon>Portunoidea</taxon>
        <taxon>Portunidae</taxon>
        <taxon>Portuninae</taxon>
        <taxon>Portunus</taxon>
    </lineage>
</organism>
<proteinExistence type="predicted"/>
<keyword evidence="3" id="KW-1185">Reference proteome</keyword>
<evidence type="ECO:0000256" key="1">
    <source>
        <dbReference type="SAM" id="MobiDB-lite"/>
    </source>
</evidence>
<dbReference type="EMBL" id="VSRR010068495">
    <property type="protein sequence ID" value="MPC85448.1"/>
    <property type="molecule type" value="Genomic_DNA"/>
</dbReference>
<sequence length="158" mass="17514">MKRKEDGGEMPLFLLSLRAAPRRSDGSAAFRDRHPLRNSRKSTDRGAPPLCPSSVHPYIYSYIMSSLHPCPPSLQHSLTPVLPPLLYLFFSLLQPSSNSIIRSFPLLPMSLNIHFPSPASPPLPLLMLSYSSALFLLPLPRSEPSPPRHVAPTPRSIT</sequence>
<gene>
    <name evidence="2" type="ORF">E2C01_080226</name>
</gene>
<dbReference type="AlphaFoldDB" id="A0A5B7IXU9"/>
<evidence type="ECO:0000313" key="3">
    <source>
        <dbReference type="Proteomes" id="UP000324222"/>
    </source>
</evidence>
<feature type="region of interest" description="Disordered" evidence="1">
    <location>
        <begin position="24"/>
        <end position="49"/>
    </location>
</feature>
<name>A0A5B7IXU9_PORTR</name>
<evidence type="ECO:0000313" key="2">
    <source>
        <dbReference type="EMBL" id="MPC85448.1"/>
    </source>
</evidence>
<protein>
    <submittedName>
        <fullName evidence="2">Uncharacterized protein</fullName>
    </submittedName>
</protein>
<feature type="compositionally biased region" description="Basic and acidic residues" evidence="1">
    <location>
        <begin position="24"/>
        <end position="35"/>
    </location>
</feature>
<comment type="caution">
    <text evidence="2">The sequence shown here is derived from an EMBL/GenBank/DDBJ whole genome shotgun (WGS) entry which is preliminary data.</text>
</comment>
<reference evidence="2 3" key="1">
    <citation type="submission" date="2019-05" db="EMBL/GenBank/DDBJ databases">
        <title>Another draft genome of Portunus trituberculatus and its Hox gene families provides insights of decapod evolution.</title>
        <authorList>
            <person name="Jeong J.-H."/>
            <person name="Song I."/>
            <person name="Kim S."/>
            <person name="Choi T."/>
            <person name="Kim D."/>
            <person name="Ryu S."/>
            <person name="Kim W."/>
        </authorList>
    </citation>
    <scope>NUCLEOTIDE SEQUENCE [LARGE SCALE GENOMIC DNA]</scope>
    <source>
        <tissue evidence="2">Muscle</tissue>
    </source>
</reference>